<dbReference type="SUPFAM" id="SSF88697">
    <property type="entry name" value="PUA domain-like"/>
    <property type="match status" value="1"/>
</dbReference>
<dbReference type="STRING" id="1798705.A2563_01060"/>
<dbReference type="InterPro" id="IPR015947">
    <property type="entry name" value="PUA-like_sf"/>
</dbReference>
<dbReference type="AlphaFoldDB" id="A0A1F6PAH3"/>
<evidence type="ECO:0000313" key="2">
    <source>
        <dbReference type="EMBL" id="OGH93177.1"/>
    </source>
</evidence>
<dbReference type="Pfam" id="PF00583">
    <property type="entry name" value="Acetyltransf_1"/>
    <property type="match status" value="1"/>
</dbReference>
<proteinExistence type="predicted"/>
<dbReference type="CDD" id="cd04301">
    <property type="entry name" value="NAT_SF"/>
    <property type="match status" value="1"/>
</dbReference>
<dbReference type="SUPFAM" id="SSF55729">
    <property type="entry name" value="Acyl-CoA N-acyltransferases (Nat)"/>
    <property type="match status" value="1"/>
</dbReference>
<sequence>MLERRIREARQNDFQFVSDIMDAALAPYYDGDHRAHASRIFWTHISGGKDSVGHFSEEQKMFIIEEGNTRIGIINVVGKRQGTWKISPLIIANDFQGKAGCGSELLAFAERYIRERGARQAYCTVAEQNRSALAFFYRKGYVYAGRSVSHYKPGVTEIMLYKLFYSNEDEERIDRASISVVPFEERYREGVYRVILNSDLPKYFRGVDRSWVDALFTGYERRDTGEVNQKYKLIYVAVDRAGEVLGVAGVTPKKGQPIKIMPCAASNPQAFAALIADLPQHLRQFGRKLYTHIVPSVEETVVLQRMGWSLDAMMPGAYHENYCTQQWGNNMEDNTMRTLRVKNRFFNEIMSRRKTLEVRVAYANIKSIRVGENIQLLTGANSGIVRVRAVRTYTTFELMLSAEDSSKVLPGMDKPEALSLLRGIYPADKERLGVVVLDIEPVR</sequence>
<dbReference type="EMBL" id="MFRA01000001">
    <property type="protein sequence ID" value="OGH93177.1"/>
    <property type="molecule type" value="Genomic_DNA"/>
</dbReference>
<protein>
    <recommendedName>
        <fullName evidence="1">N-acetyltransferase domain-containing protein</fullName>
    </recommendedName>
</protein>
<organism evidence="2 3">
    <name type="scientific">Candidatus Magasanikbacteria bacterium RIFOXYD1_FULL_40_23</name>
    <dbReference type="NCBI Taxonomy" id="1798705"/>
    <lineage>
        <taxon>Bacteria</taxon>
        <taxon>Candidatus Magasanikiibacteriota</taxon>
    </lineage>
</organism>
<evidence type="ECO:0000259" key="1">
    <source>
        <dbReference type="PROSITE" id="PS51186"/>
    </source>
</evidence>
<dbReference type="SMART" id="SM01022">
    <property type="entry name" value="ASCH"/>
    <property type="match status" value="1"/>
</dbReference>
<feature type="domain" description="N-acetyltransferase" evidence="1">
    <location>
        <begin position="4"/>
        <end position="165"/>
    </location>
</feature>
<evidence type="ECO:0000313" key="3">
    <source>
        <dbReference type="Proteomes" id="UP000176634"/>
    </source>
</evidence>
<name>A0A1F6PAH3_9BACT</name>
<dbReference type="Pfam" id="PF04266">
    <property type="entry name" value="ASCH"/>
    <property type="match status" value="1"/>
</dbReference>
<dbReference type="InterPro" id="IPR016181">
    <property type="entry name" value="Acyl_CoA_acyltransferase"/>
</dbReference>
<dbReference type="Gene3D" id="2.30.130.30">
    <property type="entry name" value="Hypothetical protein"/>
    <property type="match status" value="1"/>
</dbReference>
<dbReference type="PROSITE" id="PS51186">
    <property type="entry name" value="GNAT"/>
    <property type="match status" value="1"/>
</dbReference>
<dbReference type="GO" id="GO:0016747">
    <property type="term" value="F:acyltransferase activity, transferring groups other than amino-acyl groups"/>
    <property type="evidence" value="ECO:0007669"/>
    <property type="project" value="InterPro"/>
</dbReference>
<dbReference type="Proteomes" id="UP000176634">
    <property type="component" value="Unassembled WGS sequence"/>
</dbReference>
<dbReference type="InterPro" id="IPR000182">
    <property type="entry name" value="GNAT_dom"/>
</dbReference>
<dbReference type="Gene3D" id="3.40.630.30">
    <property type="match status" value="1"/>
</dbReference>
<gene>
    <name evidence="2" type="ORF">A2563_01060</name>
</gene>
<dbReference type="InterPro" id="IPR007374">
    <property type="entry name" value="ASCH_domain"/>
</dbReference>
<accession>A0A1F6PAH3</accession>
<comment type="caution">
    <text evidence="2">The sequence shown here is derived from an EMBL/GenBank/DDBJ whole genome shotgun (WGS) entry which is preliminary data.</text>
</comment>
<reference evidence="2 3" key="1">
    <citation type="journal article" date="2016" name="Nat. Commun.">
        <title>Thousands of microbial genomes shed light on interconnected biogeochemical processes in an aquifer system.</title>
        <authorList>
            <person name="Anantharaman K."/>
            <person name="Brown C.T."/>
            <person name="Hug L.A."/>
            <person name="Sharon I."/>
            <person name="Castelle C.J."/>
            <person name="Probst A.J."/>
            <person name="Thomas B.C."/>
            <person name="Singh A."/>
            <person name="Wilkins M.J."/>
            <person name="Karaoz U."/>
            <person name="Brodie E.L."/>
            <person name="Williams K.H."/>
            <person name="Hubbard S.S."/>
            <person name="Banfield J.F."/>
        </authorList>
    </citation>
    <scope>NUCLEOTIDE SEQUENCE [LARGE SCALE GENOMIC DNA]</scope>
</reference>